<dbReference type="InterPro" id="IPR028978">
    <property type="entry name" value="Chorismate_lyase_/UTRA_dom_sf"/>
</dbReference>
<dbReference type="Gene3D" id="1.10.10.10">
    <property type="entry name" value="Winged helix-like DNA-binding domain superfamily/Winged helix DNA-binding domain"/>
    <property type="match status" value="1"/>
</dbReference>
<dbReference type="PRINTS" id="PR00035">
    <property type="entry name" value="HTHGNTR"/>
</dbReference>
<dbReference type="PROSITE" id="PS50949">
    <property type="entry name" value="HTH_GNTR"/>
    <property type="match status" value="1"/>
</dbReference>
<dbReference type="GO" id="GO:0003700">
    <property type="term" value="F:DNA-binding transcription factor activity"/>
    <property type="evidence" value="ECO:0007669"/>
    <property type="project" value="InterPro"/>
</dbReference>
<dbReference type="InterPro" id="IPR000524">
    <property type="entry name" value="Tscrpt_reg_HTH_GntR"/>
</dbReference>
<gene>
    <name evidence="5" type="ORF">FHP25_00880</name>
</gene>
<evidence type="ECO:0000313" key="5">
    <source>
        <dbReference type="EMBL" id="TXL82285.1"/>
    </source>
</evidence>
<name>A0A5C8PW69_9HYPH</name>
<dbReference type="SMART" id="SM00345">
    <property type="entry name" value="HTH_GNTR"/>
    <property type="match status" value="1"/>
</dbReference>
<organism evidence="5 6">
    <name type="scientific">Vineibacter terrae</name>
    <dbReference type="NCBI Taxonomy" id="2586908"/>
    <lineage>
        <taxon>Bacteria</taxon>
        <taxon>Pseudomonadati</taxon>
        <taxon>Pseudomonadota</taxon>
        <taxon>Alphaproteobacteria</taxon>
        <taxon>Hyphomicrobiales</taxon>
        <taxon>Vineibacter</taxon>
    </lineage>
</organism>
<evidence type="ECO:0000256" key="1">
    <source>
        <dbReference type="ARBA" id="ARBA00023015"/>
    </source>
</evidence>
<sequence length="267" mass="29533">MPASDAPAAPLSLARAQGSPLHHQVYLILRDALRSGRYRPGELMPTEDALSAQFGVSRITIRHALDTLERANLIERRQGKGTYIRREAPSSPIHVPIYSIVEQIARVGATTDVRVIEFGYELPPPDVREAFGLDETRTLQRAVRVRLQNGEPFVHLTTFVADRVSATFGRDDMERASLFELIQRAGVQLHSGHQTVSATLATPLVSQRLNVKIGAPLLRTIRVLNDKDGNAVEHLEVLASPEVFQLRFALEPSDLAAVQARRPGHPE</sequence>
<dbReference type="Pfam" id="PF00392">
    <property type="entry name" value="GntR"/>
    <property type="match status" value="1"/>
</dbReference>
<keyword evidence="6" id="KW-1185">Reference proteome</keyword>
<dbReference type="Gene3D" id="3.40.1410.10">
    <property type="entry name" value="Chorismate lyase-like"/>
    <property type="match status" value="1"/>
</dbReference>
<dbReference type="RefSeq" id="WP_147844991.1">
    <property type="nucleotide sequence ID" value="NZ_VDUZ01000001.1"/>
</dbReference>
<dbReference type="PANTHER" id="PTHR44846">
    <property type="entry name" value="MANNOSYL-D-GLYCERATE TRANSPORT/METABOLISM SYSTEM REPRESSOR MNGR-RELATED"/>
    <property type="match status" value="1"/>
</dbReference>
<evidence type="ECO:0000259" key="4">
    <source>
        <dbReference type="PROSITE" id="PS50949"/>
    </source>
</evidence>
<evidence type="ECO:0000256" key="2">
    <source>
        <dbReference type="ARBA" id="ARBA00023125"/>
    </source>
</evidence>
<feature type="domain" description="HTH gntR-type" evidence="4">
    <location>
        <begin position="19"/>
        <end position="87"/>
    </location>
</feature>
<dbReference type="GO" id="GO:0045892">
    <property type="term" value="P:negative regulation of DNA-templated transcription"/>
    <property type="evidence" value="ECO:0007669"/>
    <property type="project" value="TreeGrafter"/>
</dbReference>
<proteinExistence type="predicted"/>
<dbReference type="Pfam" id="PF07702">
    <property type="entry name" value="UTRA"/>
    <property type="match status" value="1"/>
</dbReference>
<dbReference type="InterPro" id="IPR036388">
    <property type="entry name" value="WH-like_DNA-bd_sf"/>
</dbReference>
<dbReference type="InterPro" id="IPR050679">
    <property type="entry name" value="Bact_HTH_transcr_reg"/>
</dbReference>
<dbReference type="Proteomes" id="UP000321638">
    <property type="component" value="Unassembled WGS sequence"/>
</dbReference>
<dbReference type="PANTHER" id="PTHR44846:SF1">
    <property type="entry name" value="MANNOSYL-D-GLYCERATE TRANSPORT_METABOLISM SYSTEM REPRESSOR MNGR-RELATED"/>
    <property type="match status" value="1"/>
</dbReference>
<dbReference type="InterPro" id="IPR036390">
    <property type="entry name" value="WH_DNA-bd_sf"/>
</dbReference>
<keyword evidence="1" id="KW-0805">Transcription regulation</keyword>
<keyword evidence="3" id="KW-0804">Transcription</keyword>
<evidence type="ECO:0000313" key="6">
    <source>
        <dbReference type="Proteomes" id="UP000321638"/>
    </source>
</evidence>
<reference evidence="5 6" key="1">
    <citation type="submission" date="2019-06" db="EMBL/GenBank/DDBJ databases">
        <title>New taxonomy in bacterial strain CC-CFT640, isolated from vineyard.</title>
        <authorList>
            <person name="Lin S.-Y."/>
            <person name="Tsai C.-F."/>
            <person name="Young C.-C."/>
        </authorList>
    </citation>
    <scope>NUCLEOTIDE SEQUENCE [LARGE SCALE GENOMIC DNA]</scope>
    <source>
        <strain evidence="5 6">CC-CFT640</strain>
    </source>
</reference>
<dbReference type="GO" id="GO:0003677">
    <property type="term" value="F:DNA binding"/>
    <property type="evidence" value="ECO:0007669"/>
    <property type="project" value="UniProtKB-KW"/>
</dbReference>
<dbReference type="EMBL" id="VDUZ01000001">
    <property type="protein sequence ID" value="TXL82285.1"/>
    <property type="molecule type" value="Genomic_DNA"/>
</dbReference>
<evidence type="ECO:0000256" key="3">
    <source>
        <dbReference type="ARBA" id="ARBA00023163"/>
    </source>
</evidence>
<dbReference type="SUPFAM" id="SSF46785">
    <property type="entry name" value="Winged helix' DNA-binding domain"/>
    <property type="match status" value="1"/>
</dbReference>
<dbReference type="SMART" id="SM00866">
    <property type="entry name" value="UTRA"/>
    <property type="match status" value="1"/>
</dbReference>
<comment type="caution">
    <text evidence="5">The sequence shown here is derived from an EMBL/GenBank/DDBJ whole genome shotgun (WGS) entry which is preliminary data.</text>
</comment>
<keyword evidence="2" id="KW-0238">DNA-binding</keyword>
<dbReference type="OrthoDB" id="7334968at2"/>
<dbReference type="SUPFAM" id="SSF64288">
    <property type="entry name" value="Chorismate lyase-like"/>
    <property type="match status" value="1"/>
</dbReference>
<dbReference type="InterPro" id="IPR011663">
    <property type="entry name" value="UTRA"/>
</dbReference>
<accession>A0A5C8PW69</accession>
<dbReference type="CDD" id="cd07377">
    <property type="entry name" value="WHTH_GntR"/>
    <property type="match status" value="1"/>
</dbReference>
<dbReference type="AlphaFoldDB" id="A0A5C8PW69"/>
<protein>
    <submittedName>
        <fullName evidence="5">GntR family transcriptional regulator</fullName>
    </submittedName>
</protein>